<reference evidence="1" key="1">
    <citation type="journal article" date="2020" name="Nature">
        <title>Giant virus diversity and host interactions through global metagenomics.</title>
        <authorList>
            <person name="Schulz F."/>
            <person name="Roux S."/>
            <person name="Paez-Espino D."/>
            <person name="Jungbluth S."/>
            <person name="Walsh D.A."/>
            <person name="Denef V.J."/>
            <person name="McMahon K.D."/>
            <person name="Konstantinidis K.T."/>
            <person name="Eloe-Fadrosh E.A."/>
            <person name="Kyrpides N.C."/>
            <person name="Woyke T."/>
        </authorList>
    </citation>
    <scope>NUCLEOTIDE SEQUENCE</scope>
    <source>
        <strain evidence="1">GVMAG-M-3300020185-33</strain>
    </source>
</reference>
<protein>
    <submittedName>
        <fullName evidence="1">Uncharacterized protein</fullName>
    </submittedName>
</protein>
<sequence length="73" mass="8687">MELDTENKMMEFVRSLKYLVVFPDKKTQIYRSLRDISVDICVDYSTISKKLKNENGDIFISKGTDFIFWIQKI</sequence>
<proteinExistence type="predicted"/>
<organism evidence="1">
    <name type="scientific">viral metagenome</name>
    <dbReference type="NCBI Taxonomy" id="1070528"/>
    <lineage>
        <taxon>unclassified sequences</taxon>
        <taxon>metagenomes</taxon>
        <taxon>organismal metagenomes</taxon>
    </lineage>
</organism>
<evidence type="ECO:0000313" key="1">
    <source>
        <dbReference type="EMBL" id="QHS99256.1"/>
    </source>
</evidence>
<name>A0A6C0C4G9_9ZZZZ</name>
<dbReference type="AlphaFoldDB" id="A0A6C0C4G9"/>
<dbReference type="EMBL" id="MN739337">
    <property type="protein sequence ID" value="QHS99256.1"/>
    <property type="molecule type" value="Genomic_DNA"/>
</dbReference>
<accession>A0A6C0C4G9</accession>